<name>A0A7J9BDP5_GOSGO</name>
<protein>
    <recommendedName>
        <fullName evidence="1">RNase H type-1 domain-containing protein</fullName>
    </recommendedName>
</protein>
<evidence type="ECO:0000313" key="3">
    <source>
        <dbReference type="Proteomes" id="UP000593579"/>
    </source>
</evidence>
<evidence type="ECO:0000313" key="2">
    <source>
        <dbReference type="EMBL" id="MBA0733849.1"/>
    </source>
</evidence>
<gene>
    <name evidence="2" type="ORF">Gogos_017821</name>
</gene>
<sequence length="58" mass="6831">MNTNSMKVVHAIQYTYSMDSNSALIRRIRQLLTNAEQWHIQHILREDNKVVDYLAKTA</sequence>
<dbReference type="Gene3D" id="3.30.420.10">
    <property type="entry name" value="Ribonuclease H-like superfamily/Ribonuclease H"/>
    <property type="match status" value="1"/>
</dbReference>
<dbReference type="GO" id="GO:0004523">
    <property type="term" value="F:RNA-DNA hybrid ribonuclease activity"/>
    <property type="evidence" value="ECO:0007669"/>
    <property type="project" value="InterPro"/>
</dbReference>
<dbReference type="Pfam" id="PF13456">
    <property type="entry name" value="RVT_3"/>
    <property type="match status" value="1"/>
</dbReference>
<dbReference type="OrthoDB" id="1000489at2759"/>
<evidence type="ECO:0000259" key="1">
    <source>
        <dbReference type="Pfam" id="PF13456"/>
    </source>
</evidence>
<comment type="caution">
    <text evidence="2">The sequence shown here is derived from an EMBL/GenBank/DDBJ whole genome shotgun (WGS) entry which is preliminary data.</text>
</comment>
<dbReference type="EMBL" id="JABEZY010000002">
    <property type="protein sequence ID" value="MBA0733849.1"/>
    <property type="molecule type" value="Genomic_DNA"/>
</dbReference>
<keyword evidence="3" id="KW-1185">Reference proteome</keyword>
<dbReference type="InterPro" id="IPR002156">
    <property type="entry name" value="RNaseH_domain"/>
</dbReference>
<dbReference type="InterPro" id="IPR036397">
    <property type="entry name" value="RNaseH_sf"/>
</dbReference>
<proteinExistence type="predicted"/>
<dbReference type="Proteomes" id="UP000593579">
    <property type="component" value="Unassembled WGS sequence"/>
</dbReference>
<organism evidence="2 3">
    <name type="scientific">Gossypium gossypioides</name>
    <name type="common">Mexican cotton</name>
    <name type="synonym">Selera gossypioides</name>
    <dbReference type="NCBI Taxonomy" id="34282"/>
    <lineage>
        <taxon>Eukaryota</taxon>
        <taxon>Viridiplantae</taxon>
        <taxon>Streptophyta</taxon>
        <taxon>Embryophyta</taxon>
        <taxon>Tracheophyta</taxon>
        <taxon>Spermatophyta</taxon>
        <taxon>Magnoliopsida</taxon>
        <taxon>eudicotyledons</taxon>
        <taxon>Gunneridae</taxon>
        <taxon>Pentapetalae</taxon>
        <taxon>rosids</taxon>
        <taxon>malvids</taxon>
        <taxon>Malvales</taxon>
        <taxon>Malvaceae</taxon>
        <taxon>Malvoideae</taxon>
        <taxon>Gossypium</taxon>
    </lineage>
</organism>
<accession>A0A7J9BDP5</accession>
<dbReference type="AlphaFoldDB" id="A0A7J9BDP5"/>
<dbReference type="GO" id="GO:0003676">
    <property type="term" value="F:nucleic acid binding"/>
    <property type="evidence" value="ECO:0007669"/>
    <property type="project" value="InterPro"/>
</dbReference>
<reference evidence="2 3" key="1">
    <citation type="journal article" date="2019" name="Genome Biol. Evol.">
        <title>Insights into the evolution of the New World diploid cottons (Gossypium, subgenus Houzingenia) based on genome sequencing.</title>
        <authorList>
            <person name="Grover C.E."/>
            <person name="Arick M.A. 2nd"/>
            <person name="Thrash A."/>
            <person name="Conover J.L."/>
            <person name="Sanders W.S."/>
            <person name="Peterson D.G."/>
            <person name="Frelichowski J.E."/>
            <person name="Scheffler J.A."/>
            <person name="Scheffler B.E."/>
            <person name="Wendel J.F."/>
        </authorList>
    </citation>
    <scope>NUCLEOTIDE SEQUENCE [LARGE SCALE GENOMIC DNA]</scope>
    <source>
        <strain evidence="2">5</strain>
        <tissue evidence="2">Leaf</tissue>
    </source>
</reference>
<feature type="domain" description="RNase H type-1" evidence="1">
    <location>
        <begin position="3"/>
        <end position="58"/>
    </location>
</feature>